<feature type="compositionally biased region" description="Low complexity" evidence="1">
    <location>
        <begin position="50"/>
        <end position="66"/>
    </location>
</feature>
<dbReference type="Proteomes" id="UP001497383">
    <property type="component" value="Chromosome 3"/>
</dbReference>
<name>A0ABP0ZKV5_9ASCO</name>
<sequence length="187" mass="20742">MSSYYLAIVGTRENPLYEVEFSSFKSSTSSTISSSSTSVSSSITSQAMPSSNAVSHNVNNSSGSINKEPVHVPGKSQFPPSTKELLPFIASSSLDVIEDQQWSTQLLNLGKIDQFYGISISAYITQGNIKFILCYDSNKEENSIRQFFQDINDLYVKALMNPFYNVNDAMVSPDFDLKVKLIAKKYL</sequence>
<dbReference type="InterPro" id="IPR011012">
    <property type="entry name" value="Longin-like_dom_sf"/>
</dbReference>
<evidence type="ECO:0000313" key="2">
    <source>
        <dbReference type="EMBL" id="CAK9438784.1"/>
    </source>
</evidence>
<accession>A0ABP0ZKV5</accession>
<evidence type="ECO:0000256" key="1">
    <source>
        <dbReference type="SAM" id="MobiDB-lite"/>
    </source>
</evidence>
<dbReference type="Pfam" id="PF04628">
    <property type="entry name" value="Sedlin_N"/>
    <property type="match status" value="1"/>
</dbReference>
<dbReference type="EMBL" id="OZ022407">
    <property type="protein sequence ID" value="CAK9438784.1"/>
    <property type="molecule type" value="Genomic_DNA"/>
</dbReference>
<evidence type="ECO:0008006" key="4">
    <source>
        <dbReference type="Google" id="ProtNLM"/>
    </source>
</evidence>
<dbReference type="PANTHER" id="PTHR12403">
    <property type="entry name" value="TRAFFICKING PROTEIN PARTICLE COMPLEX SUBUNIT 2"/>
    <property type="match status" value="1"/>
</dbReference>
<dbReference type="RefSeq" id="XP_066829946.1">
    <property type="nucleotide sequence ID" value="XM_066973071.1"/>
</dbReference>
<feature type="region of interest" description="Disordered" evidence="1">
    <location>
        <begin position="50"/>
        <end position="76"/>
    </location>
</feature>
<organism evidence="2 3">
    <name type="scientific">Lodderomyces beijingensis</name>
    <dbReference type="NCBI Taxonomy" id="1775926"/>
    <lineage>
        <taxon>Eukaryota</taxon>
        <taxon>Fungi</taxon>
        <taxon>Dikarya</taxon>
        <taxon>Ascomycota</taxon>
        <taxon>Saccharomycotina</taxon>
        <taxon>Pichiomycetes</taxon>
        <taxon>Debaryomycetaceae</taxon>
        <taxon>Candida/Lodderomyces clade</taxon>
        <taxon>Lodderomyces</taxon>
    </lineage>
</organism>
<dbReference type="SUPFAM" id="SSF64356">
    <property type="entry name" value="SNARE-like"/>
    <property type="match status" value="1"/>
</dbReference>
<dbReference type="CDD" id="cd14825">
    <property type="entry name" value="TRAPPC2_sedlin"/>
    <property type="match status" value="1"/>
</dbReference>
<gene>
    <name evidence="2" type="ORF">LODBEIA_P30080</name>
</gene>
<proteinExistence type="predicted"/>
<keyword evidence="3" id="KW-1185">Reference proteome</keyword>
<dbReference type="Gene3D" id="3.30.450.70">
    <property type="match status" value="1"/>
</dbReference>
<dbReference type="GeneID" id="92208204"/>
<protein>
    <recommendedName>
        <fullName evidence="4">Trafficking protein particle complex subunit 20</fullName>
    </recommendedName>
</protein>
<reference evidence="2 3" key="1">
    <citation type="submission" date="2024-03" db="EMBL/GenBank/DDBJ databases">
        <authorList>
            <person name="Brejova B."/>
        </authorList>
    </citation>
    <scope>NUCLEOTIDE SEQUENCE [LARGE SCALE GENOMIC DNA]</scope>
    <source>
        <strain evidence="2 3">CBS 14171</strain>
    </source>
</reference>
<evidence type="ECO:0000313" key="3">
    <source>
        <dbReference type="Proteomes" id="UP001497383"/>
    </source>
</evidence>
<dbReference type="InterPro" id="IPR006722">
    <property type="entry name" value="Sedlin"/>
</dbReference>